<evidence type="ECO:0000313" key="1">
    <source>
        <dbReference type="EMBL" id="MDQ0256681.1"/>
    </source>
</evidence>
<dbReference type="Pfam" id="PF09388">
    <property type="entry name" value="SpoOE-like"/>
    <property type="match status" value="1"/>
</dbReference>
<organism evidence="1 2">
    <name type="scientific">Evansella vedderi</name>
    <dbReference type="NCBI Taxonomy" id="38282"/>
    <lineage>
        <taxon>Bacteria</taxon>
        <taxon>Bacillati</taxon>
        <taxon>Bacillota</taxon>
        <taxon>Bacilli</taxon>
        <taxon>Bacillales</taxon>
        <taxon>Bacillaceae</taxon>
        <taxon>Evansella</taxon>
    </lineage>
</organism>
<name>A0ABT9ZZK6_9BACI</name>
<accession>A0ABT9ZZK6</accession>
<dbReference type="SUPFAM" id="SSF140500">
    <property type="entry name" value="BAS1536-like"/>
    <property type="match status" value="1"/>
</dbReference>
<evidence type="ECO:0000313" key="2">
    <source>
        <dbReference type="Proteomes" id="UP001230005"/>
    </source>
</evidence>
<dbReference type="InterPro" id="IPR037208">
    <property type="entry name" value="Spo0E-like_sf"/>
</dbReference>
<protein>
    <recommendedName>
        <fullName evidence="3">Spo0E like sporulation regulatory protein</fullName>
    </recommendedName>
</protein>
<gene>
    <name evidence="1" type="ORF">J2S74_004103</name>
</gene>
<comment type="caution">
    <text evidence="1">The sequence shown here is derived from an EMBL/GenBank/DDBJ whole genome shotgun (WGS) entry which is preliminary data.</text>
</comment>
<dbReference type="EMBL" id="JAUSUG010000018">
    <property type="protein sequence ID" value="MDQ0256681.1"/>
    <property type="molecule type" value="Genomic_DNA"/>
</dbReference>
<dbReference type="InterPro" id="IPR018540">
    <property type="entry name" value="Spo0E-like"/>
</dbReference>
<dbReference type="Proteomes" id="UP001230005">
    <property type="component" value="Unassembled WGS sequence"/>
</dbReference>
<keyword evidence="2" id="KW-1185">Reference proteome</keyword>
<sequence>MSKLIPLINKIESIRSAMISTAEEKGVTHPQTLKYSRELDKLIIQYYQCSTK</sequence>
<proteinExistence type="predicted"/>
<dbReference type="Gene3D" id="4.10.280.10">
    <property type="entry name" value="Helix-loop-helix DNA-binding domain"/>
    <property type="match status" value="1"/>
</dbReference>
<dbReference type="RefSeq" id="WP_307329189.1">
    <property type="nucleotide sequence ID" value="NZ_JAUSUG010000018.1"/>
</dbReference>
<dbReference type="InterPro" id="IPR036638">
    <property type="entry name" value="HLH_DNA-bd_sf"/>
</dbReference>
<reference evidence="1 2" key="1">
    <citation type="submission" date="2023-07" db="EMBL/GenBank/DDBJ databases">
        <title>Genomic Encyclopedia of Type Strains, Phase IV (KMG-IV): sequencing the most valuable type-strain genomes for metagenomic binning, comparative biology and taxonomic classification.</title>
        <authorList>
            <person name="Goeker M."/>
        </authorList>
    </citation>
    <scope>NUCLEOTIDE SEQUENCE [LARGE SCALE GENOMIC DNA]</scope>
    <source>
        <strain evidence="1 2">DSM 9768</strain>
    </source>
</reference>
<evidence type="ECO:0008006" key="3">
    <source>
        <dbReference type="Google" id="ProtNLM"/>
    </source>
</evidence>